<proteinExistence type="predicted"/>
<feature type="non-terminal residue" evidence="1">
    <location>
        <position position="113"/>
    </location>
</feature>
<feature type="non-terminal residue" evidence="1">
    <location>
        <position position="1"/>
    </location>
</feature>
<keyword evidence="2" id="KW-1185">Reference proteome</keyword>
<name>A0A4Y2KCZ7_ARAVE</name>
<sequence>STFTANLQWNRVSDLGLFDSKASAGTLSPSFRTTPPVGGRLAPWVGFSAQKAYIHGGSSAESGFELRTLRPRSRDLALVHRSLKGTEDRVLMTIIGFGPTTPAGGTSRHRSEG</sequence>
<organism evidence="1 2">
    <name type="scientific">Araneus ventricosus</name>
    <name type="common">Orbweaver spider</name>
    <name type="synonym">Epeira ventricosa</name>
    <dbReference type="NCBI Taxonomy" id="182803"/>
    <lineage>
        <taxon>Eukaryota</taxon>
        <taxon>Metazoa</taxon>
        <taxon>Ecdysozoa</taxon>
        <taxon>Arthropoda</taxon>
        <taxon>Chelicerata</taxon>
        <taxon>Arachnida</taxon>
        <taxon>Araneae</taxon>
        <taxon>Araneomorphae</taxon>
        <taxon>Entelegynae</taxon>
        <taxon>Araneoidea</taxon>
        <taxon>Araneidae</taxon>
        <taxon>Araneus</taxon>
    </lineage>
</organism>
<dbReference type="AlphaFoldDB" id="A0A4Y2KCZ7"/>
<evidence type="ECO:0000313" key="2">
    <source>
        <dbReference type="Proteomes" id="UP000499080"/>
    </source>
</evidence>
<accession>A0A4Y2KCZ7</accession>
<protein>
    <submittedName>
        <fullName evidence="1">Uncharacterized protein</fullName>
    </submittedName>
</protein>
<dbReference type="Proteomes" id="UP000499080">
    <property type="component" value="Unassembled WGS sequence"/>
</dbReference>
<comment type="caution">
    <text evidence="1">The sequence shown here is derived from an EMBL/GenBank/DDBJ whole genome shotgun (WGS) entry which is preliminary data.</text>
</comment>
<reference evidence="1 2" key="1">
    <citation type="journal article" date="2019" name="Sci. Rep.">
        <title>Orb-weaving spider Araneus ventricosus genome elucidates the spidroin gene catalogue.</title>
        <authorList>
            <person name="Kono N."/>
            <person name="Nakamura H."/>
            <person name="Ohtoshi R."/>
            <person name="Moran D.A.P."/>
            <person name="Shinohara A."/>
            <person name="Yoshida Y."/>
            <person name="Fujiwara M."/>
            <person name="Mori M."/>
            <person name="Tomita M."/>
            <person name="Arakawa K."/>
        </authorList>
    </citation>
    <scope>NUCLEOTIDE SEQUENCE [LARGE SCALE GENOMIC DNA]</scope>
</reference>
<gene>
    <name evidence="1" type="ORF">AVEN_197177_1</name>
</gene>
<evidence type="ECO:0000313" key="1">
    <source>
        <dbReference type="EMBL" id="GBM99232.1"/>
    </source>
</evidence>
<dbReference type="EMBL" id="BGPR01113850">
    <property type="protein sequence ID" value="GBM99232.1"/>
    <property type="molecule type" value="Genomic_DNA"/>
</dbReference>